<feature type="region of interest" description="Disordered" evidence="1">
    <location>
        <begin position="401"/>
        <end position="431"/>
    </location>
</feature>
<dbReference type="RefSeq" id="WP_307062211.1">
    <property type="nucleotide sequence ID" value="NZ_JAUSUH010000008.1"/>
</dbReference>
<gene>
    <name evidence="3" type="ORF">J2S76_003389</name>
</gene>
<name>A0ABU0DL45_9HYPH</name>
<accession>A0ABU0DL45</accession>
<protein>
    <recommendedName>
        <fullName evidence="2">Flagellar hook-length control protein-like C-terminal domain-containing protein</fullName>
    </recommendedName>
</protein>
<feature type="compositionally biased region" description="Basic and acidic residues" evidence="1">
    <location>
        <begin position="17"/>
        <end position="27"/>
    </location>
</feature>
<feature type="region of interest" description="Disordered" evidence="1">
    <location>
        <begin position="1"/>
        <end position="27"/>
    </location>
</feature>
<organism evidence="3 4">
    <name type="scientific">Ancylobacter vacuolatus</name>
    <dbReference type="NCBI Taxonomy" id="223389"/>
    <lineage>
        <taxon>Bacteria</taxon>
        <taxon>Pseudomonadati</taxon>
        <taxon>Pseudomonadota</taxon>
        <taxon>Alphaproteobacteria</taxon>
        <taxon>Hyphomicrobiales</taxon>
        <taxon>Xanthobacteraceae</taxon>
        <taxon>Ancylobacter</taxon>
    </lineage>
</organism>
<comment type="caution">
    <text evidence="3">The sequence shown here is derived from an EMBL/GenBank/DDBJ whole genome shotgun (WGS) entry which is preliminary data.</text>
</comment>
<keyword evidence="4" id="KW-1185">Reference proteome</keyword>
<dbReference type="Proteomes" id="UP001238467">
    <property type="component" value="Unassembled WGS sequence"/>
</dbReference>
<dbReference type="InterPro" id="IPR021136">
    <property type="entry name" value="Flagellar_hook_control-like_C"/>
</dbReference>
<dbReference type="Pfam" id="PF02120">
    <property type="entry name" value="Flg_hook"/>
    <property type="match status" value="1"/>
</dbReference>
<sequence length="615" mass="61970">MNPVIFPSTRLPAGAGDEPHGRAERGGTQDAFASLLAELDVRTAPAEATPMAGARGESAPARPQGLTGRMASTATMDQRVETAAALVDGAAPPEAASSPQGPLAAAPEPPATESELAALLARPTPGLTDRASRPPLAAPLRVRLEGTVPADAAARSEDVTALPEALPEVLPEVRGRAAPPSLARAIPSAAVLSVALPASPVTAAEEARAPGPFSQAHRPAPAPAAPIAEEPAPVAPIVEAAAPFICLLPAAMIGALGPVSAPGLEEEGGSAPSTEPLALVAPQGEMVPDEASMPAAKVVLCETHFAPVTPRDLRSAAALAPAALPPAALSQAAIPPAAMPPAGVLRVRAPGDGTPPLSSDTAAVAGQAIAGEPDIPLIAPRSPLAAPARMVAREGMTALDRSFPESRAETLSPPRDTARAERREAARSEREAPAVAIAAMAPAVTLPAAPPMPGAAPSPAAVQLGAAIADAVGADVPSAPVPGEAAQARGPVRILEIQLHPVELGLVTVRLRTGRNGLEIHVHAARAETARLLEQDRSSLLATLVEADAGPLDLTISQTGMPAPLTGDDAFAPVERDRPGGDEPRDGQPGDSDPRRKRQQNEQAPYRAADSGAAD</sequence>
<evidence type="ECO:0000256" key="1">
    <source>
        <dbReference type="SAM" id="MobiDB-lite"/>
    </source>
</evidence>
<evidence type="ECO:0000313" key="3">
    <source>
        <dbReference type="EMBL" id="MDQ0348955.1"/>
    </source>
</evidence>
<feature type="region of interest" description="Disordered" evidence="1">
    <location>
        <begin position="90"/>
        <end position="112"/>
    </location>
</feature>
<evidence type="ECO:0000259" key="2">
    <source>
        <dbReference type="Pfam" id="PF02120"/>
    </source>
</evidence>
<proteinExistence type="predicted"/>
<evidence type="ECO:0000313" key="4">
    <source>
        <dbReference type="Proteomes" id="UP001238467"/>
    </source>
</evidence>
<feature type="domain" description="Flagellar hook-length control protein-like C-terminal" evidence="2">
    <location>
        <begin position="485"/>
        <end position="560"/>
    </location>
</feature>
<feature type="region of interest" description="Disordered" evidence="1">
    <location>
        <begin position="555"/>
        <end position="615"/>
    </location>
</feature>
<feature type="compositionally biased region" description="Basic and acidic residues" evidence="1">
    <location>
        <begin position="416"/>
        <end position="431"/>
    </location>
</feature>
<reference evidence="3 4" key="1">
    <citation type="submission" date="2023-07" db="EMBL/GenBank/DDBJ databases">
        <title>Genomic Encyclopedia of Type Strains, Phase IV (KMG-IV): sequencing the most valuable type-strain genomes for metagenomic binning, comparative biology and taxonomic classification.</title>
        <authorList>
            <person name="Goeker M."/>
        </authorList>
    </citation>
    <scope>NUCLEOTIDE SEQUENCE [LARGE SCALE GENOMIC DNA]</scope>
    <source>
        <strain evidence="3 4">DSM 1277</strain>
    </source>
</reference>
<dbReference type="EMBL" id="JAUSUH010000008">
    <property type="protein sequence ID" value="MDQ0348955.1"/>
    <property type="molecule type" value="Genomic_DNA"/>
</dbReference>
<dbReference type="CDD" id="cd17470">
    <property type="entry name" value="T3SS_Flik_C"/>
    <property type="match status" value="1"/>
</dbReference>
<feature type="compositionally biased region" description="Low complexity" evidence="1">
    <location>
        <begin position="102"/>
        <end position="112"/>
    </location>
</feature>
<feature type="compositionally biased region" description="Basic and acidic residues" evidence="1">
    <location>
        <begin position="574"/>
        <end position="594"/>
    </location>
</feature>
<dbReference type="InterPro" id="IPR038610">
    <property type="entry name" value="FliK-like_C_sf"/>
</dbReference>
<feature type="region of interest" description="Disordered" evidence="1">
    <location>
        <begin position="47"/>
        <end position="71"/>
    </location>
</feature>
<dbReference type="Gene3D" id="3.30.750.140">
    <property type="match status" value="1"/>
</dbReference>